<evidence type="ECO:0000256" key="1">
    <source>
        <dbReference type="SAM" id="Phobius"/>
    </source>
</evidence>
<dbReference type="EMBL" id="GGEC01086761">
    <property type="protein sequence ID" value="MBX67245.1"/>
    <property type="molecule type" value="Transcribed_RNA"/>
</dbReference>
<organism evidence="2">
    <name type="scientific">Rhizophora mucronata</name>
    <name type="common">Asiatic mangrove</name>
    <dbReference type="NCBI Taxonomy" id="61149"/>
    <lineage>
        <taxon>Eukaryota</taxon>
        <taxon>Viridiplantae</taxon>
        <taxon>Streptophyta</taxon>
        <taxon>Embryophyta</taxon>
        <taxon>Tracheophyta</taxon>
        <taxon>Spermatophyta</taxon>
        <taxon>Magnoliopsida</taxon>
        <taxon>eudicotyledons</taxon>
        <taxon>Gunneridae</taxon>
        <taxon>Pentapetalae</taxon>
        <taxon>rosids</taxon>
        <taxon>fabids</taxon>
        <taxon>Malpighiales</taxon>
        <taxon>Rhizophoraceae</taxon>
        <taxon>Rhizophora</taxon>
    </lineage>
</organism>
<feature type="transmembrane region" description="Helical" evidence="1">
    <location>
        <begin position="7"/>
        <end position="28"/>
    </location>
</feature>
<keyword evidence="1" id="KW-0812">Transmembrane</keyword>
<protein>
    <submittedName>
        <fullName evidence="2">Uncharacterized protein</fullName>
    </submittedName>
</protein>
<keyword evidence="1" id="KW-0472">Membrane</keyword>
<evidence type="ECO:0000313" key="2">
    <source>
        <dbReference type="EMBL" id="MBX67245.1"/>
    </source>
</evidence>
<dbReference type="AlphaFoldDB" id="A0A2P2QK10"/>
<proteinExistence type="predicted"/>
<feature type="transmembrane region" description="Helical" evidence="1">
    <location>
        <begin position="40"/>
        <end position="60"/>
    </location>
</feature>
<name>A0A2P2QK10_RHIMU</name>
<accession>A0A2P2QK10</accession>
<sequence>MRIAPSSTFYCLAIYVGLYTCTALLAAYEIHYDYSSSFLFSFNFMCDLLTCIQYILGFFISSSS</sequence>
<reference evidence="2" key="1">
    <citation type="submission" date="2018-02" db="EMBL/GenBank/DDBJ databases">
        <title>Rhizophora mucronata_Transcriptome.</title>
        <authorList>
            <person name="Meera S.P."/>
            <person name="Sreeshan A."/>
            <person name="Augustine A."/>
        </authorList>
    </citation>
    <scope>NUCLEOTIDE SEQUENCE</scope>
    <source>
        <tissue evidence="2">Leaf</tissue>
    </source>
</reference>
<keyword evidence="1" id="KW-1133">Transmembrane helix</keyword>